<feature type="region of interest" description="Disordered" evidence="1">
    <location>
        <begin position="109"/>
        <end position="165"/>
    </location>
</feature>
<sequence length="241" mass="26588">MANPATLVYALPSSKATISTRSSAHIMVVTMVVAQRKAMLLLLEVQHGGGGKQGKNHSILLQMMRKSLERRTLHPLGRANVLAERRRSSAAAAPPKQPPWLPLQLYRSQSHHHLQSKGTRQLFPSPRLVRRPSLCSPSPSQRPSRTPSVPRWTTPHQRLSNNNNNSPYNLLQWLNAVPSPACNSPPSLSPLLPSPPPNPGPSPTPPAQQPPPSPPRIPRLPQPQRWISNSNSNFLLTTRTH</sequence>
<evidence type="ECO:0000256" key="1">
    <source>
        <dbReference type="SAM" id="MobiDB-lite"/>
    </source>
</evidence>
<dbReference type="Proteomes" id="UP000193467">
    <property type="component" value="Unassembled WGS sequence"/>
</dbReference>
<gene>
    <name evidence="2" type="ORF">BCR35DRAFT_307239</name>
</gene>
<dbReference type="EMBL" id="MCGR01000047">
    <property type="protein sequence ID" value="ORY73222.1"/>
    <property type="molecule type" value="Genomic_DNA"/>
</dbReference>
<accession>A0A1Y2ENW4</accession>
<evidence type="ECO:0000313" key="3">
    <source>
        <dbReference type="Proteomes" id="UP000193467"/>
    </source>
</evidence>
<feature type="region of interest" description="Disordered" evidence="1">
    <location>
        <begin position="182"/>
        <end position="241"/>
    </location>
</feature>
<feature type="compositionally biased region" description="Pro residues" evidence="1">
    <location>
        <begin position="192"/>
        <end position="221"/>
    </location>
</feature>
<dbReference type="InParanoid" id="A0A1Y2ENW4"/>
<feature type="compositionally biased region" description="Low complexity" evidence="1">
    <location>
        <begin position="182"/>
        <end position="191"/>
    </location>
</feature>
<feature type="compositionally biased region" description="Low complexity" evidence="1">
    <location>
        <begin position="124"/>
        <end position="151"/>
    </location>
</feature>
<reference evidence="2 3" key="1">
    <citation type="submission" date="2016-07" db="EMBL/GenBank/DDBJ databases">
        <title>Pervasive Adenine N6-methylation of Active Genes in Fungi.</title>
        <authorList>
            <consortium name="DOE Joint Genome Institute"/>
            <person name="Mondo S.J."/>
            <person name="Dannebaum R.O."/>
            <person name="Kuo R.C."/>
            <person name="Labutti K."/>
            <person name="Haridas S."/>
            <person name="Kuo A."/>
            <person name="Salamov A."/>
            <person name="Ahrendt S.R."/>
            <person name="Lipzen A."/>
            <person name="Sullivan W."/>
            <person name="Andreopoulos W.B."/>
            <person name="Clum A."/>
            <person name="Lindquist E."/>
            <person name="Daum C."/>
            <person name="Ramamoorthy G.K."/>
            <person name="Gryganskyi A."/>
            <person name="Culley D."/>
            <person name="Magnuson J.K."/>
            <person name="James T.Y."/>
            <person name="O'Malley M.A."/>
            <person name="Stajich J.E."/>
            <person name="Spatafora J.W."/>
            <person name="Visel A."/>
            <person name="Grigoriev I.V."/>
        </authorList>
    </citation>
    <scope>NUCLEOTIDE SEQUENCE [LARGE SCALE GENOMIC DNA]</scope>
    <source>
        <strain evidence="2 3">62-1032</strain>
    </source>
</reference>
<proteinExistence type="predicted"/>
<protein>
    <submittedName>
        <fullName evidence="2">Uncharacterized protein</fullName>
    </submittedName>
</protein>
<comment type="caution">
    <text evidence="2">The sequence shown here is derived from an EMBL/GenBank/DDBJ whole genome shotgun (WGS) entry which is preliminary data.</text>
</comment>
<dbReference type="AlphaFoldDB" id="A0A1Y2ENW4"/>
<organism evidence="2 3">
    <name type="scientific">Leucosporidium creatinivorum</name>
    <dbReference type="NCBI Taxonomy" id="106004"/>
    <lineage>
        <taxon>Eukaryota</taxon>
        <taxon>Fungi</taxon>
        <taxon>Dikarya</taxon>
        <taxon>Basidiomycota</taxon>
        <taxon>Pucciniomycotina</taxon>
        <taxon>Microbotryomycetes</taxon>
        <taxon>Leucosporidiales</taxon>
        <taxon>Leucosporidium</taxon>
    </lineage>
</organism>
<evidence type="ECO:0000313" key="2">
    <source>
        <dbReference type="EMBL" id="ORY73222.1"/>
    </source>
</evidence>
<name>A0A1Y2ENW4_9BASI</name>
<feature type="compositionally biased region" description="Polar residues" evidence="1">
    <location>
        <begin position="225"/>
        <end position="241"/>
    </location>
</feature>
<keyword evidence="3" id="KW-1185">Reference proteome</keyword>